<name>B5CUD4_PHOPM</name>
<evidence type="ECO:0000313" key="3">
    <source>
        <dbReference type="EMBL" id="EDY97109.1"/>
    </source>
</evidence>
<dbReference type="AlphaFoldDB" id="B5CUD4"/>
<dbReference type="HOGENOM" id="CLU_186608_0_0_10"/>
<sequence>MQKWKKSVPLQPLSRGRAAEDDRLSKAEAMEESAGCCTEYLTLRMCKGARKDKPHAF</sequence>
<evidence type="ECO:0000313" key="4">
    <source>
        <dbReference type="Proteomes" id="UP000003452"/>
    </source>
</evidence>
<evidence type="ECO:0000313" key="2">
    <source>
        <dbReference type="EMBL" id="EDY94952.1"/>
    </source>
</evidence>
<reference evidence="3 4" key="2">
    <citation type="submission" date="2008-08" db="EMBL/GenBank/DDBJ databases">
        <authorList>
            <person name="Fulton L."/>
            <person name="Clifton S."/>
            <person name="Fulton B."/>
            <person name="Xu J."/>
            <person name="Minx P."/>
            <person name="Pepin K.H."/>
            <person name="Johnson M."/>
            <person name="Thiruvilangam P."/>
            <person name="Bhonagiri V."/>
            <person name="Nash W.E."/>
            <person name="Mardis E.R."/>
            <person name="Wilson R.K."/>
        </authorList>
    </citation>
    <scope>NUCLEOTIDE SEQUENCE [LARGE SCALE GENOMIC DNA]</scope>
    <source>
        <strain evidence="3">DSM 17135</strain>
        <strain evidence="4">DSM 17135 / JCM 12973 / M2</strain>
    </source>
</reference>
<dbReference type="EMBL" id="ABQC02000003">
    <property type="protein sequence ID" value="EDY97109.1"/>
    <property type="molecule type" value="Genomic_DNA"/>
</dbReference>
<evidence type="ECO:0000256" key="1">
    <source>
        <dbReference type="SAM" id="MobiDB-lite"/>
    </source>
</evidence>
<accession>B5CUD4</accession>
<organism evidence="3 4">
    <name type="scientific">Phocaeicola plebeius (strain DSM 17135 / JCM 12973 / CCUG 54634 / M2)</name>
    <name type="common">Bacteroides plebeius</name>
    <dbReference type="NCBI Taxonomy" id="484018"/>
    <lineage>
        <taxon>Bacteria</taxon>
        <taxon>Pseudomonadati</taxon>
        <taxon>Bacteroidota</taxon>
        <taxon>Bacteroidia</taxon>
        <taxon>Bacteroidales</taxon>
        <taxon>Bacteroidaceae</taxon>
        <taxon>Phocaeicola</taxon>
    </lineage>
</organism>
<dbReference type="EMBL" id="ABQC02000021">
    <property type="protein sequence ID" value="EDY94952.1"/>
    <property type="molecule type" value="Genomic_DNA"/>
</dbReference>
<dbReference type="Proteomes" id="UP000003452">
    <property type="component" value="Unassembled WGS sequence"/>
</dbReference>
<comment type="caution">
    <text evidence="3">The sequence shown here is derived from an EMBL/GenBank/DDBJ whole genome shotgun (WGS) entry which is preliminary data.</text>
</comment>
<reference evidence="3 4" key="1">
    <citation type="submission" date="2008-08" db="EMBL/GenBank/DDBJ databases">
        <title>Draft genome sequence of Bacteroides plebeius (DSM 17135).</title>
        <authorList>
            <person name="Sudarsanam P."/>
            <person name="Ley R."/>
            <person name="Guruge J."/>
            <person name="Turnbaugh P.J."/>
            <person name="Mahowald M."/>
            <person name="Liep D."/>
            <person name="Gordon J."/>
        </authorList>
    </citation>
    <scope>NUCLEOTIDE SEQUENCE [LARGE SCALE GENOMIC DNA]</scope>
    <source>
        <strain evidence="3">DSM 17135</strain>
        <strain evidence="4">DSM 17135 / JCM 12973 / M2</strain>
    </source>
</reference>
<feature type="region of interest" description="Disordered" evidence="1">
    <location>
        <begin position="1"/>
        <end position="24"/>
    </location>
</feature>
<proteinExistence type="predicted"/>
<gene>
    <name evidence="3" type="ORF">BACPLE_00305</name>
    <name evidence="2" type="ORF">BACPLE_02432</name>
</gene>
<protein>
    <submittedName>
        <fullName evidence="3">Uncharacterized protein</fullName>
    </submittedName>
</protein>